<feature type="compositionally biased region" description="Basic and acidic residues" evidence="1">
    <location>
        <begin position="1"/>
        <end position="16"/>
    </location>
</feature>
<feature type="region of interest" description="Disordered" evidence="1">
    <location>
        <begin position="151"/>
        <end position="265"/>
    </location>
</feature>
<protein>
    <submittedName>
        <fullName evidence="2">Uncharacterized protein</fullName>
    </submittedName>
</protein>
<feature type="region of interest" description="Disordered" evidence="1">
    <location>
        <begin position="1"/>
        <end position="84"/>
    </location>
</feature>
<reference evidence="2" key="2">
    <citation type="submission" date="2014-07" db="EMBL/GenBank/DDBJ databases">
        <authorList>
            <person name="Hull J."/>
        </authorList>
    </citation>
    <scope>NUCLEOTIDE SEQUENCE</scope>
</reference>
<name>A0A0A9YDX1_LYGHE</name>
<gene>
    <name evidence="2" type="ORF">CM83_12571</name>
</gene>
<dbReference type="AlphaFoldDB" id="A0A0A9YDX1"/>
<feature type="compositionally biased region" description="Polar residues" evidence="1">
    <location>
        <begin position="54"/>
        <end position="68"/>
    </location>
</feature>
<feature type="compositionally biased region" description="Basic and acidic residues" evidence="1">
    <location>
        <begin position="253"/>
        <end position="265"/>
    </location>
</feature>
<reference evidence="2" key="1">
    <citation type="journal article" date="2014" name="PLoS ONE">
        <title>Transcriptome-Based Identification of ABC Transporters in the Western Tarnished Plant Bug Lygus hesperus.</title>
        <authorList>
            <person name="Hull J.J."/>
            <person name="Chaney K."/>
            <person name="Geib S.M."/>
            <person name="Fabrick J.A."/>
            <person name="Brent C.S."/>
            <person name="Walsh D."/>
            <person name="Lavine L.C."/>
        </authorList>
    </citation>
    <scope>NUCLEOTIDE SEQUENCE</scope>
</reference>
<sequence length="334" mass="37470">LPPSSTEKKPDEDLSKRNVVAPSSQKEKPVDSSDPGEISVTPKSIGDYSASIPIVSQTPDTTSYTPQVPTHAKTPDAASYTPQVPYNAQIPDTASYTPQAPYNAKTTVPVVPAQAKIESIPQLHTSKDGIPSFPKKLPVVAPEELFDTFPEFPDYEEVTQNRKKPRQDDVKTLPNPPKSGFPMFPDYRQLTEPQTETRPIDLSPSMEKPEVDGVAETREDLGDHEKETPMAKKSTDTSKKILDPHSVSQVTSKLEETPEIEDKSKEKLDEIKSISVALTDTSRKEPSIPRFTPQKRFRYTGFKRTGIYKTWCNNRRKVLVNRTNSSWRWSTKIF</sequence>
<organism evidence="2">
    <name type="scientific">Lygus hesperus</name>
    <name type="common">Western plant bug</name>
    <dbReference type="NCBI Taxonomy" id="30085"/>
    <lineage>
        <taxon>Eukaryota</taxon>
        <taxon>Metazoa</taxon>
        <taxon>Ecdysozoa</taxon>
        <taxon>Arthropoda</taxon>
        <taxon>Hexapoda</taxon>
        <taxon>Insecta</taxon>
        <taxon>Pterygota</taxon>
        <taxon>Neoptera</taxon>
        <taxon>Paraneoptera</taxon>
        <taxon>Hemiptera</taxon>
        <taxon>Heteroptera</taxon>
        <taxon>Panheteroptera</taxon>
        <taxon>Cimicomorpha</taxon>
        <taxon>Miridae</taxon>
        <taxon>Mirini</taxon>
        <taxon>Lygus</taxon>
    </lineage>
</organism>
<accession>A0A0A9YDX1</accession>
<proteinExistence type="predicted"/>
<dbReference type="EMBL" id="GBHO01012327">
    <property type="protein sequence ID" value="JAG31277.1"/>
    <property type="molecule type" value="Transcribed_RNA"/>
</dbReference>
<feature type="non-terminal residue" evidence="2">
    <location>
        <position position="1"/>
    </location>
</feature>
<feature type="compositionally biased region" description="Basic and acidic residues" evidence="1">
    <location>
        <begin position="207"/>
        <end position="243"/>
    </location>
</feature>
<evidence type="ECO:0000313" key="2">
    <source>
        <dbReference type="EMBL" id="JAG31277.1"/>
    </source>
</evidence>
<evidence type="ECO:0000256" key="1">
    <source>
        <dbReference type="SAM" id="MobiDB-lite"/>
    </source>
</evidence>